<feature type="compositionally biased region" description="Basic and acidic residues" evidence="1">
    <location>
        <begin position="107"/>
        <end position="121"/>
    </location>
</feature>
<dbReference type="Proteomes" id="UP000257109">
    <property type="component" value="Unassembled WGS sequence"/>
</dbReference>
<evidence type="ECO:0000313" key="4">
    <source>
        <dbReference type="Proteomes" id="UP000257109"/>
    </source>
</evidence>
<dbReference type="EMBL" id="QJKJ01004794">
    <property type="protein sequence ID" value="RDX92744.1"/>
    <property type="molecule type" value="Genomic_DNA"/>
</dbReference>
<organism evidence="3 4">
    <name type="scientific">Mucuna pruriens</name>
    <name type="common">Velvet bean</name>
    <name type="synonym">Dolichos pruriens</name>
    <dbReference type="NCBI Taxonomy" id="157652"/>
    <lineage>
        <taxon>Eukaryota</taxon>
        <taxon>Viridiplantae</taxon>
        <taxon>Streptophyta</taxon>
        <taxon>Embryophyta</taxon>
        <taxon>Tracheophyta</taxon>
        <taxon>Spermatophyta</taxon>
        <taxon>Magnoliopsida</taxon>
        <taxon>eudicotyledons</taxon>
        <taxon>Gunneridae</taxon>
        <taxon>Pentapetalae</taxon>
        <taxon>rosids</taxon>
        <taxon>fabids</taxon>
        <taxon>Fabales</taxon>
        <taxon>Fabaceae</taxon>
        <taxon>Papilionoideae</taxon>
        <taxon>50 kb inversion clade</taxon>
        <taxon>NPAAA clade</taxon>
        <taxon>indigoferoid/millettioid clade</taxon>
        <taxon>Phaseoleae</taxon>
        <taxon>Mucuna</taxon>
    </lineage>
</organism>
<dbReference type="InterPro" id="IPR005162">
    <property type="entry name" value="Retrotrans_gag_dom"/>
</dbReference>
<keyword evidence="4" id="KW-1185">Reference proteome</keyword>
<name>A0A371GQE6_MUCPR</name>
<evidence type="ECO:0000313" key="3">
    <source>
        <dbReference type="EMBL" id="RDX92744.1"/>
    </source>
</evidence>
<gene>
    <name evidence="3" type="ORF">CR513_25083</name>
</gene>
<feature type="domain" description="Retrotransposon gag" evidence="2">
    <location>
        <begin position="19"/>
        <end position="80"/>
    </location>
</feature>
<evidence type="ECO:0000259" key="2">
    <source>
        <dbReference type="Pfam" id="PF03732"/>
    </source>
</evidence>
<dbReference type="AlphaFoldDB" id="A0A371GQE6"/>
<sequence>MGSGHALVGHPPTLIRQATSFASQFASNKMKHLEVADLINIKQNKGKTLKSYLTQFNNTTIRVNDPDQKIFVKAFQKGLSAGQFSNSLALRKPQSMKEIRARAEKHIEVEEDQADRLEAERQPGPGRLKRKKASIKPNRRDTP</sequence>
<dbReference type="OrthoDB" id="1740536at2759"/>
<proteinExistence type="predicted"/>
<protein>
    <recommendedName>
        <fullName evidence="2">Retrotransposon gag domain-containing protein</fullName>
    </recommendedName>
</protein>
<comment type="caution">
    <text evidence="3">The sequence shown here is derived from an EMBL/GenBank/DDBJ whole genome shotgun (WGS) entry which is preliminary data.</text>
</comment>
<feature type="region of interest" description="Disordered" evidence="1">
    <location>
        <begin position="107"/>
        <end position="143"/>
    </location>
</feature>
<reference evidence="3" key="1">
    <citation type="submission" date="2018-05" db="EMBL/GenBank/DDBJ databases">
        <title>Draft genome of Mucuna pruriens seed.</title>
        <authorList>
            <person name="Nnadi N.E."/>
            <person name="Vos R."/>
            <person name="Hasami M.H."/>
            <person name="Devisetty U.K."/>
            <person name="Aguiy J.C."/>
        </authorList>
    </citation>
    <scope>NUCLEOTIDE SEQUENCE [LARGE SCALE GENOMIC DNA]</scope>
    <source>
        <strain evidence="3">JCA_2017</strain>
    </source>
</reference>
<feature type="non-terminal residue" evidence="3">
    <location>
        <position position="1"/>
    </location>
</feature>
<dbReference type="Pfam" id="PF03732">
    <property type="entry name" value="Retrotrans_gag"/>
    <property type="match status" value="1"/>
</dbReference>
<accession>A0A371GQE6</accession>
<evidence type="ECO:0000256" key="1">
    <source>
        <dbReference type="SAM" id="MobiDB-lite"/>
    </source>
</evidence>